<dbReference type="PANTHER" id="PTHR12752:SF9">
    <property type="entry name" value="KRAMER, ISOFORM I"/>
    <property type="match status" value="1"/>
</dbReference>
<dbReference type="GeneTree" id="ENSGT00940000155817"/>
<evidence type="ECO:0000259" key="2">
    <source>
        <dbReference type="PROSITE" id="PS50003"/>
    </source>
</evidence>
<feature type="compositionally biased region" description="Pro residues" evidence="1">
    <location>
        <begin position="553"/>
        <end position="563"/>
    </location>
</feature>
<feature type="region of interest" description="Disordered" evidence="1">
    <location>
        <begin position="541"/>
        <end position="641"/>
    </location>
</feature>
<feature type="region of interest" description="Disordered" evidence="1">
    <location>
        <begin position="224"/>
        <end position="257"/>
    </location>
</feature>
<dbReference type="InterPro" id="IPR036020">
    <property type="entry name" value="WW_dom_sf"/>
</dbReference>
<feature type="domain" description="PH" evidence="2">
    <location>
        <begin position="124"/>
        <end position="223"/>
    </location>
</feature>
<reference evidence="4" key="1">
    <citation type="submission" date="2025-08" db="UniProtKB">
        <authorList>
            <consortium name="Ensembl"/>
        </authorList>
    </citation>
    <scope>IDENTIFICATION</scope>
</reference>
<dbReference type="AlphaFoldDB" id="A0A8C4Q662"/>
<dbReference type="Ensembl" id="ENSEBUT00000011118.1">
    <property type="protein sequence ID" value="ENSEBUP00000010567.1"/>
    <property type="gene ID" value="ENSEBUG00000006808.1"/>
</dbReference>
<feature type="domain" description="WW" evidence="3">
    <location>
        <begin position="28"/>
        <end position="61"/>
    </location>
</feature>
<feature type="compositionally biased region" description="Polar residues" evidence="1">
    <location>
        <begin position="1"/>
        <end position="25"/>
    </location>
</feature>
<dbReference type="PROSITE" id="PS01159">
    <property type="entry name" value="WW_DOMAIN_1"/>
    <property type="match status" value="1"/>
</dbReference>
<feature type="region of interest" description="Disordered" evidence="1">
    <location>
        <begin position="80"/>
        <end position="107"/>
    </location>
</feature>
<dbReference type="Pfam" id="PF25541">
    <property type="entry name" value="TBCA_PH"/>
    <property type="match status" value="1"/>
</dbReference>
<dbReference type="Gene3D" id="2.20.70.10">
    <property type="match status" value="1"/>
</dbReference>
<dbReference type="SUPFAM" id="SSF50729">
    <property type="entry name" value="PH domain-like"/>
    <property type="match status" value="1"/>
</dbReference>
<dbReference type="FunFam" id="2.30.29.30:FF:000286">
    <property type="entry name" value="PH-protein kinase domain containing protein"/>
    <property type="match status" value="1"/>
</dbReference>
<feature type="region of interest" description="Disordered" evidence="1">
    <location>
        <begin position="1"/>
        <end position="32"/>
    </location>
</feature>
<feature type="compositionally biased region" description="Polar residues" evidence="1">
    <location>
        <begin position="96"/>
        <end position="107"/>
    </location>
</feature>
<dbReference type="SUPFAM" id="SSF51045">
    <property type="entry name" value="WW domain"/>
    <property type="match status" value="1"/>
</dbReference>
<feature type="compositionally biased region" description="Basic and acidic residues" evidence="1">
    <location>
        <begin position="238"/>
        <end position="248"/>
    </location>
</feature>
<dbReference type="Pfam" id="PF00397">
    <property type="entry name" value="WW"/>
    <property type="match status" value="1"/>
</dbReference>
<dbReference type="PROSITE" id="PS50003">
    <property type="entry name" value="PH_DOMAIN"/>
    <property type="match status" value="1"/>
</dbReference>
<dbReference type="InterPro" id="IPR001202">
    <property type="entry name" value="WW_dom"/>
</dbReference>
<accession>A0A8C4Q662</accession>
<dbReference type="SMART" id="SM00456">
    <property type="entry name" value="WW"/>
    <property type="match status" value="1"/>
</dbReference>
<feature type="compositionally biased region" description="Polar residues" evidence="1">
    <location>
        <begin position="619"/>
        <end position="631"/>
    </location>
</feature>
<organism evidence="4 5">
    <name type="scientific">Eptatretus burgeri</name>
    <name type="common">Inshore hagfish</name>
    <dbReference type="NCBI Taxonomy" id="7764"/>
    <lineage>
        <taxon>Eukaryota</taxon>
        <taxon>Metazoa</taxon>
        <taxon>Chordata</taxon>
        <taxon>Craniata</taxon>
        <taxon>Vertebrata</taxon>
        <taxon>Cyclostomata</taxon>
        <taxon>Myxini</taxon>
        <taxon>Myxiniformes</taxon>
        <taxon>Myxinidae</taxon>
        <taxon>Eptatretinae</taxon>
        <taxon>Eptatretus</taxon>
    </lineage>
</organism>
<dbReference type="PROSITE" id="PS50020">
    <property type="entry name" value="WW_DOMAIN_2"/>
    <property type="match status" value="1"/>
</dbReference>
<keyword evidence="5" id="KW-1185">Reference proteome</keyword>
<evidence type="ECO:0000313" key="5">
    <source>
        <dbReference type="Proteomes" id="UP000694388"/>
    </source>
</evidence>
<dbReference type="SMART" id="SM00233">
    <property type="entry name" value="PH"/>
    <property type="match status" value="1"/>
</dbReference>
<feature type="compositionally biased region" description="Polar residues" evidence="1">
    <location>
        <begin position="337"/>
        <end position="356"/>
    </location>
</feature>
<sequence length="712" mass="80090">MSSDEVSGTTWLNPETGDASNTGFYQTKDLPPGWEKAFTPEGASYFVNHNERFTTFYHPITGRIPEENEDFILVDMSDEGETDPLSETYKRPPPASSTGSSGENVQVSESRLVKAPIGRNHKSPVIKYGWLHKQDSSGMKLWKRRWFVLSDDSLFYYKGSQEDNTQRCIALHEYRVAPVEAHDHVSRKYTFKVENPGQRTYYLSAENQREMSDWLSVLSRTARNAPCSPRSSHTNTNKRSDTLLKDHGSQNGANDAKVTRGMTAVSRWPLQNGHSSAGFTSVDRAEDRVGQNSGALRVDGTERFYGDWHRDGETSKMARDGLRKDGLRKASFSLSDLNGISNQRPTQHQQLQPSHHTTPRQDRRFDTRGAINHPLSNLETSSHARPPRMSKTRTLVANTVSLPKQKIELRPQADQQLPSPVSASPPPLVAPPTILGQPYLHCNNSGYKYAQVIMLPHALIECCCCCSCCLFGLFSPFLQDQVLQQKMNNKDKQQMREGTVWQLFEWQQRHKFRYGIIAGSGSGQDGALLRTATLPNVRHVAPRQGKPHSISIPPSPLDLPPPSASDGHRSVQPGSLSLRARSSHTLTDREPMTGSNMLGMRSNPEERRRPQSLGGKWGNSKQPLVRSSSMSDKAHSVRSDGNSFLMEEQDIEFKLSRLCEEEQLFCVLSSELDHLYADKVRLEDALARSRQQQLHFLAEPVHSERIGFQQHL</sequence>
<dbReference type="Pfam" id="PF00169">
    <property type="entry name" value="PH"/>
    <property type="match status" value="1"/>
</dbReference>
<dbReference type="PANTHER" id="PTHR12752">
    <property type="entry name" value="PHOSPHOINOSITOL 3-PHOSPHATE-BINDING PROTEIN"/>
    <property type="match status" value="1"/>
</dbReference>
<dbReference type="InterPro" id="IPR057971">
    <property type="entry name" value="PKHA4-7_TBCA"/>
</dbReference>
<dbReference type="Gene3D" id="2.30.29.30">
    <property type="entry name" value="Pleckstrin-homology domain (PH domain)/Phosphotyrosine-binding domain (PTB)"/>
    <property type="match status" value="1"/>
</dbReference>
<evidence type="ECO:0000313" key="4">
    <source>
        <dbReference type="Ensembl" id="ENSEBUP00000010567.1"/>
    </source>
</evidence>
<protein>
    <recommendedName>
        <fullName evidence="6">Pleckstrin homology domain containing, family A member 7b</fullName>
    </recommendedName>
</protein>
<reference evidence="4" key="2">
    <citation type="submission" date="2025-09" db="UniProtKB">
        <authorList>
            <consortium name="Ensembl"/>
        </authorList>
    </citation>
    <scope>IDENTIFICATION</scope>
</reference>
<name>A0A8C4Q662_EPTBU</name>
<evidence type="ECO:0000256" key="1">
    <source>
        <dbReference type="SAM" id="MobiDB-lite"/>
    </source>
</evidence>
<dbReference type="CDD" id="cd00201">
    <property type="entry name" value="WW"/>
    <property type="match status" value="1"/>
</dbReference>
<dbReference type="InterPro" id="IPR001849">
    <property type="entry name" value="PH_domain"/>
</dbReference>
<evidence type="ECO:0000259" key="3">
    <source>
        <dbReference type="PROSITE" id="PS50020"/>
    </source>
</evidence>
<dbReference type="Proteomes" id="UP000694388">
    <property type="component" value="Unplaced"/>
</dbReference>
<proteinExistence type="predicted"/>
<feature type="region of interest" description="Disordered" evidence="1">
    <location>
        <begin position="337"/>
        <end position="362"/>
    </location>
</feature>
<evidence type="ECO:0008006" key="6">
    <source>
        <dbReference type="Google" id="ProtNLM"/>
    </source>
</evidence>
<dbReference type="InterPro" id="IPR011993">
    <property type="entry name" value="PH-like_dom_sf"/>
</dbReference>